<comment type="caution">
    <text evidence="2">The sequence shown here is derived from an EMBL/GenBank/DDBJ whole genome shotgun (WGS) entry which is preliminary data.</text>
</comment>
<feature type="transmembrane region" description="Helical" evidence="1">
    <location>
        <begin position="377"/>
        <end position="393"/>
    </location>
</feature>
<keyword evidence="1" id="KW-0472">Membrane</keyword>
<protein>
    <submittedName>
        <fullName evidence="2">O-antigen ligase domain-containing protein</fullName>
    </submittedName>
</protein>
<feature type="transmembrane region" description="Helical" evidence="1">
    <location>
        <begin position="222"/>
        <end position="253"/>
    </location>
</feature>
<evidence type="ECO:0000256" key="1">
    <source>
        <dbReference type="SAM" id="Phobius"/>
    </source>
</evidence>
<feature type="transmembrane region" description="Helical" evidence="1">
    <location>
        <begin position="399"/>
        <end position="416"/>
    </location>
</feature>
<feature type="transmembrane region" description="Helical" evidence="1">
    <location>
        <begin position="127"/>
        <end position="152"/>
    </location>
</feature>
<dbReference type="GO" id="GO:0016874">
    <property type="term" value="F:ligase activity"/>
    <property type="evidence" value="ECO:0007669"/>
    <property type="project" value="UniProtKB-KW"/>
</dbReference>
<feature type="transmembrane region" description="Helical" evidence="1">
    <location>
        <begin position="260"/>
        <end position="280"/>
    </location>
</feature>
<feature type="transmembrane region" description="Helical" evidence="1">
    <location>
        <begin position="192"/>
        <end position="210"/>
    </location>
</feature>
<evidence type="ECO:0000313" key="3">
    <source>
        <dbReference type="Proteomes" id="UP000729733"/>
    </source>
</evidence>
<reference evidence="2" key="1">
    <citation type="journal article" date="2021" name="Antonie Van Leeuwenhoek">
        <title>Draft genome and description of Waterburya agarophytonicola gen. nov. sp. nov. (Pleurocapsales, Cyanobacteria): a seaweed symbiont.</title>
        <authorList>
            <person name="Bonthond G."/>
            <person name="Shalygin S."/>
            <person name="Bayer T."/>
            <person name="Weinberger F."/>
        </authorList>
    </citation>
    <scope>NUCLEOTIDE SEQUENCE</scope>
    <source>
        <strain evidence="2">KI4</strain>
    </source>
</reference>
<proteinExistence type="predicted"/>
<accession>A0A964FHK1</accession>
<feature type="transmembrane region" description="Helical" evidence="1">
    <location>
        <begin position="24"/>
        <end position="53"/>
    </location>
</feature>
<name>A0A964FHK1_9CYAN</name>
<dbReference type="RefSeq" id="WP_369426850.1">
    <property type="nucleotide sequence ID" value="NZ_JADWDC010000073.1"/>
</dbReference>
<keyword evidence="1" id="KW-1133">Transmembrane helix</keyword>
<feature type="transmembrane region" description="Helical" evidence="1">
    <location>
        <begin position="352"/>
        <end position="370"/>
    </location>
</feature>
<feature type="transmembrane region" description="Helical" evidence="1">
    <location>
        <begin position="65"/>
        <end position="86"/>
    </location>
</feature>
<feature type="transmembrane region" description="Helical" evidence="1">
    <location>
        <begin position="158"/>
        <end position="180"/>
    </location>
</feature>
<keyword evidence="2" id="KW-0436">Ligase</keyword>
<evidence type="ECO:0000313" key="2">
    <source>
        <dbReference type="EMBL" id="MCC0179231.1"/>
    </source>
</evidence>
<sequence length="426" mass="47891">MFSKEIQPQNFPERVVWYAMTWTYFFYLLGATYIVGSVVAWILFAYLLLKLWLQDESTPESEKIIIPWITWVWIIGMLMMEVALIMGHLDYNLPTSQIIKSSIGWGKGWALIALYPLAGCLNIRPQIVYRAACIICFHTLVISPLLIAAPLLHLPQTLYVSPLKAVGAGLGPIFFDVSLYAVDFDGQIRQRLFTPWGPALGFVANIYFTLSVQEQDKKWRWYGIIGAIYLSQICKSRLAQVCILSTPIFIFVLSRLIRPYILILMGFASVVSGILAINIMNGISAFWTSFKAQRAASSRVRGALKEIAFYRAQTEAPIWGHGVLQMGPHVVEFMPIGSHHTWAGLAFVKGMVGFYSLAIPMVLGFLFLLVKAQKSQDAATGLAILFILFLYTFGENLEILAYLYWPGLIVMGIGFSKDRTTAKQKV</sequence>
<dbReference type="Proteomes" id="UP000729733">
    <property type="component" value="Unassembled WGS sequence"/>
</dbReference>
<keyword evidence="3" id="KW-1185">Reference proteome</keyword>
<gene>
    <name evidence="2" type="ORF">I4641_19905</name>
</gene>
<dbReference type="AlphaFoldDB" id="A0A964FHK1"/>
<organism evidence="2 3">
    <name type="scientific">Waterburya agarophytonicola KI4</name>
    <dbReference type="NCBI Taxonomy" id="2874699"/>
    <lineage>
        <taxon>Bacteria</taxon>
        <taxon>Bacillati</taxon>
        <taxon>Cyanobacteriota</taxon>
        <taxon>Cyanophyceae</taxon>
        <taxon>Pleurocapsales</taxon>
        <taxon>Hyellaceae</taxon>
        <taxon>Waterburya</taxon>
        <taxon>Waterburya agarophytonicola</taxon>
    </lineage>
</organism>
<keyword evidence="1" id="KW-0812">Transmembrane</keyword>
<dbReference type="EMBL" id="JADWDC010000073">
    <property type="protein sequence ID" value="MCC0179231.1"/>
    <property type="molecule type" value="Genomic_DNA"/>
</dbReference>